<comment type="caution">
    <text evidence="5">The sequence shown here is derived from an EMBL/GenBank/DDBJ whole genome shotgun (WGS) entry which is preliminary data.</text>
</comment>
<evidence type="ECO:0000313" key="6">
    <source>
        <dbReference type="Proteomes" id="UP000298327"/>
    </source>
</evidence>
<dbReference type="SMART" id="SM00184">
    <property type="entry name" value="RING"/>
    <property type="match status" value="1"/>
</dbReference>
<dbReference type="EMBL" id="SEOQ01000961">
    <property type="protein sequence ID" value="TFY55024.1"/>
    <property type="molecule type" value="Genomic_DNA"/>
</dbReference>
<dbReference type="Proteomes" id="UP000298327">
    <property type="component" value="Unassembled WGS sequence"/>
</dbReference>
<feature type="coiled-coil region" evidence="2">
    <location>
        <begin position="67"/>
        <end position="94"/>
    </location>
</feature>
<feature type="compositionally biased region" description="Basic residues" evidence="3">
    <location>
        <begin position="22"/>
        <end position="43"/>
    </location>
</feature>
<keyword evidence="6" id="KW-1185">Reference proteome</keyword>
<gene>
    <name evidence="5" type="ORF">EVG20_g9471</name>
</gene>
<name>A0A4Y9XXP1_9AGAM</name>
<keyword evidence="2" id="KW-0175">Coiled coil</keyword>
<feature type="region of interest" description="Disordered" evidence="3">
    <location>
        <begin position="279"/>
        <end position="393"/>
    </location>
</feature>
<dbReference type="CDD" id="cd16449">
    <property type="entry name" value="RING-HC"/>
    <property type="match status" value="1"/>
</dbReference>
<dbReference type="InterPro" id="IPR001841">
    <property type="entry name" value="Znf_RING"/>
</dbReference>
<dbReference type="Gene3D" id="3.30.40.10">
    <property type="entry name" value="Zinc/RING finger domain, C3HC4 (zinc finger)"/>
    <property type="match status" value="1"/>
</dbReference>
<dbReference type="GO" id="GO:0008270">
    <property type="term" value="F:zinc ion binding"/>
    <property type="evidence" value="ECO:0007669"/>
    <property type="project" value="UniProtKB-KW"/>
</dbReference>
<dbReference type="AlphaFoldDB" id="A0A4Y9XXP1"/>
<organism evidence="5 6">
    <name type="scientific">Dentipellis fragilis</name>
    <dbReference type="NCBI Taxonomy" id="205917"/>
    <lineage>
        <taxon>Eukaryota</taxon>
        <taxon>Fungi</taxon>
        <taxon>Dikarya</taxon>
        <taxon>Basidiomycota</taxon>
        <taxon>Agaricomycotina</taxon>
        <taxon>Agaricomycetes</taxon>
        <taxon>Russulales</taxon>
        <taxon>Hericiaceae</taxon>
        <taxon>Dentipellis</taxon>
    </lineage>
</organism>
<feature type="compositionally biased region" description="Acidic residues" evidence="3">
    <location>
        <begin position="287"/>
        <end position="301"/>
    </location>
</feature>
<accession>A0A4Y9XXP1</accession>
<feature type="coiled-coil region" evidence="2">
    <location>
        <begin position="121"/>
        <end position="160"/>
    </location>
</feature>
<dbReference type="Pfam" id="PF13639">
    <property type="entry name" value="zf-RING_2"/>
    <property type="match status" value="1"/>
</dbReference>
<keyword evidence="1" id="KW-0479">Metal-binding</keyword>
<dbReference type="STRING" id="205917.A0A4Y9XXP1"/>
<dbReference type="InterPro" id="IPR013083">
    <property type="entry name" value="Znf_RING/FYVE/PHD"/>
</dbReference>
<feature type="compositionally biased region" description="Low complexity" evidence="3">
    <location>
        <begin position="350"/>
        <end position="365"/>
    </location>
</feature>
<reference evidence="5 6" key="1">
    <citation type="submission" date="2019-02" db="EMBL/GenBank/DDBJ databases">
        <title>Genome sequencing of the rare red list fungi Dentipellis fragilis.</title>
        <authorList>
            <person name="Buettner E."/>
            <person name="Kellner H."/>
        </authorList>
    </citation>
    <scope>NUCLEOTIDE SEQUENCE [LARGE SCALE GENOMIC DNA]</scope>
    <source>
        <strain evidence="5 6">DSM 105465</strain>
    </source>
</reference>
<dbReference type="OrthoDB" id="1923159at2759"/>
<evidence type="ECO:0000256" key="1">
    <source>
        <dbReference type="PROSITE-ProRule" id="PRU00175"/>
    </source>
</evidence>
<keyword evidence="1" id="KW-0862">Zinc</keyword>
<feature type="region of interest" description="Disordered" evidence="3">
    <location>
        <begin position="1"/>
        <end position="50"/>
    </location>
</feature>
<protein>
    <recommendedName>
        <fullName evidence="4">RING-type domain-containing protein</fullName>
    </recommendedName>
</protein>
<evidence type="ECO:0000256" key="2">
    <source>
        <dbReference type="SAM" id="Coils"/>
    </source>
</evidence>
<dbReference type="PROSITE" id="PS50089">
    <property type="entry name" value="ZF_RING_2"/>
    <property type="match status" value="1"/>
</dbReference>
<evidence type="ECO:0000256" key="3">
    <source>
        <dbReference type="SAM" id="MobiDB-lite"/>
    </source>
</evidence>
<keyword evidence="1" id="KW-0863">Zinc-finger</keyword>
<feature type="compositionally biased region" description="Polar residues" evidence="3">
    <location>
        <begin position="1"/>
        <end position="13"/>
    </location>
</feature>
<evidence type="ECO:0000313" key="5">
    <source>
        <dbReference type="EMBL" id="TFY55024.1"/>
    </source>
</evidence>
<evidence type="ECO:0000259" key="4">
    <source>
        <dbReference type="PROSITE" id="PS50089"/>
    </source>
</evidence>
<sequence>MRSANALASSSKTAPLPNGHSHGPRSAKGRSRARTQTSRHARSPHISPELPLTATCLPVSQSHLTALRKALKAQQRLARQNTALRAEIAELHADAAVSIQPRPAKGKGKARQSDVGLHSEIARLKAKVRKLERRHDHDRRRIDKLKMREVRADARELEDELVYGVPDSAPAMRKLLRRFRDLIAAPTLPSTDPLETCPICMETLVTGSTRSFPCEHMTCSGCLADYLKADPASSQTGTVTCPMCRAETALDEVETVRFTAREQWDAMLDVANEFAKMEVQRPRMDTSEEEAEEQFIDDGEDATSTHDSSAMSEVPPETSDAELDPEPEPTTLPAQAPPSNGDAEIPNAPDRPSTPLTPTSDSPGPRQIPYSQSSPSVKRRRLEELAAARKRRR</sequence>
<dbReference type="SUPFAM" id="SSF57850">
    <property type="entry name" value="RING/U-box"/>
    <property type="match status" value="1"/>
</dbReference>
<feature type="domain" description="RING-type" evidence="4">
    <location>
        <begin position="197"/>
        <end position="245"/>
    </location>
</feature>
<proteinExistence type="predicted"/>